<keyword evidence="3" id="KW-1185">Reference proteome</keyword>
<dbReference type="CDD" id="cd01832">
    <property type="entry name" value="SGNH_hydrolase_like_1"/>
    <property type="match status" value="1"/>
</dbReference>
<dbReference type="EMBL" id="BAAAMY010000001">
    <property type="protein sequence ID" value="GAA1908169.1"/>
    <property type="molecule type" value="Genomic_DNA"/>
</dbReference>
<gene>
    <name evidence="2" type="ORF">GCM10009737_06430</name>
</gene>
<dbReference type="RefSeq" id="WP_344003609.1">
    <property type="nucleotide sequence ID" value="NZ_BAAAMY010000001.1"/>
</dbReference>
<protein>
    <submittedName>
        <fullName evidence="2">SGNH/GDSL hydrolase family protein</fullName>
    </submittedName>
</protein>
<dbReference type="GO" id="GO:0016787">
    <property type="term" value="F:hydrolase activity"/>
    <property type="evidence" value="ECO:0007669"/>
    <property type="project" value="UniProtKB-KW"/>
</dbReference>
<evidence type="ECO:0000313" key="2">
    <source>
        <dbReference type="EMBL" id="GAA1908169.1"/>
    </source>
</evidence>
<feature type="domain" description="SGNH hydrolase-type esterase" evidence="1">
    <location>
        <begin position="8"/>
        <end position="182"/>
    </location>
</feature>
<dbReference type="PANTHER" id="PTHR43784">
    <property type="entry name" value="GDSL-LIKE LIPASE/ACYLHYDROLASE, PUTATIVE (AFU_ORTHOLOGUE AFUA_2G00820)-RELATED"/>
    <property type="match status" value="1"/>
</dbReference>
<organism evidence="2 3">
    <name type="scientific">Nocardioides lentus</name>
    <dbReference type="NCBI Taxonomy" id="338077"/>
    <lineage>
        <taxon>Bacteria</taxon>
        <taxon>Bacillati</taxon>
        <taxon>Actinomycetota</taxon>
        <taxon>Actinomycetes</taxon>
        <taxon>Propionibacteriales</taxon>
        <taxon>Nocardioidaceae</taxon>
        <taxon>Nocardioides</taxon>
    </lineage>
</organism>
<accession>A0ABP5ACV1</accession>
<dbReference type="InterPro" id="IPR053140">
    <property type="entry name" value="GDSL_Rv0518-like"/>
</dbReference>
<keyword evidence="2" id="KW-0378">Hydrolase</keyword>
<dbReference type="InterPro" id="IPR036514">
    <property type="entry name" value="SGNH_hydro_sf"/>
</dbReference>
<reference evidence="3" key="1">
    <citation type="journal article" date="2019" name="Int. J. Syst. Evol. Microbiol.">
        <title>The Global Catalogue of Microorganisms (GCM) 10K type strain sequencing project: providing services to taxonomists for standard genome sequencing and annotation.</title>
        <authorList>
            <consortium name="The Broad Institute Genomics Platform"/>
            <consortium name="The Broad Institute Genome Sequencing Center for Infectious Disease"/>
            <person name="Wu L."/>
            <person name="Ma J."/>
        </authorList>
    </citation>
    <scope>NUCLEOTIDE SEQUENCE [LARGE SCALE GENOMIC DNA]</scope>
    <source>
        <strain evidence="3">JCM 14046</strain>
    </source>
</reference>
<comment type="caution">
    <text evidence="2">The sequence shown here is derived from an EMBL/GenBank/DDBJ whole genome shotgun (WGS) entry which is preliminary data.</text>
</comment>
<dbReference type="Gene3D" id="3.40.50.1110">
    <property type="entry name" value="SGNH hydrolase"/>
    <property type="match status" value="1"/>
</dbReference>
<dbReference type="SUPFAM" id="SSF52266">
    <property type="entry name" value="SGNH hydrolase"/>
    <property type="match status" value="1"/>
</dbReference>
<proteinExistence type="predicted"/>
<dbReference type="InterPro" id="IPR013830">
    <property type="entry name" value="SGNH_hydro"/>
</dbReference>
<evidence type="ECO:0000259" key="1">
    <source>
        <dbReference type="Pfam" id="PF13472"/>
    </source>
</evidence>
<name>A0ABP5ACV1_9ACTN</name>
<sequence>MSYHRYVALGDSFTEGVGDPDPDRPNGLRGWADQVAEVLAARTDDFAHANLAIRGRKLDQVIAEQLEPALAMRPDLVTVYAGANDILRPSVDLDALAHRYEEAIGRLVGVGARVLVWTAFDPGGSAVYRPVRGRFALYNELVREAADRQGADVVDFWRLRDYRDWRMWDTDRMHMGPAGHRRMAVEVLSVLGVEHDLAALELPEQASATRRQAVAADLDWARSFALPWVQRRLTGRSSGDTVNPRRPTLGPVT</sequence>
<dbReference type="Pfam" id="PF13472">
    <property type="entry name" value="Lipase_GDSL_2"/>
    <property type="match status" value="1"/>
</dbReference>
<dbReference type="PANTHER" id="PTHR43784:SF2">
    <property type="entry name" value="GDSL-LIKE LIPASE_ACYLHYDROLASE, PUTATIVE (AFU_ORTHOLOGUE AFUA_2G00820)-RELATED"/>
    <property type="match status" value="1"/>
</dbReference>
<evidence type="ECO:0000313" key="3">
    <source>
        <dbReference type="Proteomes" id="UP001501612"/>
    </source>
</evidence>
<dbReference type="Proteomes" id="UP001501612">
    <property type="component" value="Unassembled WGS sequence"/>
</dbReference>